<dbReference type="SUPFAM" id="SSF53649">
    <property type="entry name" value="Alkaline phosphatase-like"/>
    <property type="match status" value="1"/>
</dbReference>
<reference evidence="8 9" key="1">
    <citation type="submission" date="2024-03" db="EMBL/GenBank/DDBJ databases">
        <title>Human intestinal bacterial collection.</title>
        <authorList>
            <person name="Pauvert C."/>
            <person name="Hitch T.C.A."/>
            <person name="Clavel T."/>
        </authorList>
    </citation>
    <scope>NUCLEOTIDE SEQUENCE [LARGE SCALE GENOMIC DNA]</scope>
    <source>
        <strain evidence="8 9">CLA-AA-H192</strain>
    </source>
</reference>
<evidence type="ECO:0000313" key="8">
    <source>
        <dbReference type="EMBL" id="MEQ2511628.1"/>
    </source>
</evidence>
<feature type="binding site" evidence="5">
    <location>
        <position position="282"/>
    </location>
    <ligand>
        <name>Mn(2+)</name>
        <dbReference type="ChEBI" id="CHEBI:29035"/>
        <label>2</label>
    </ligand>
</feature>
<dbReference type="InterPro" id="IPR006124">
    <property type="entry name" value="Metalloenzyme"/>
</dbReference>
<evidence type="ECO:0000256" key="3">
    <source>
        <dbReference type="ARBA" id="ARBA00023211"/>
    </source>
</evidence>
<organism evidence="8 9">
    <name type="scientific">Faecousia intestinalis</name>
    <dbReference type="NCBI Taxonomy" id="3133167"/>
    <lineage>
        <taxon>Bacteria</taxon>
        <taxon>Bacillati</taxon>
        <taxon>Bacillota</taxon>
        <taxon>Clostridia</taxon>
        <taxon>Eubacteriales</taxon>
        <taxon>Oscillospiraceae</taxon>
        <taxon>Faecousia</taxon>
    </lineage>
</organism>
<dbReference type="NCBIfam" id="TIGR01696">
    <property type="entry name" value="deoB"/>
    <property type="match status" value="1"/>
</dbReference>
<dbReference type="Proteomes" id="UP001491552">
    <property type="component" value="Unassembled WGS sequence"/>
</dbReference>
<comment type="pathway">
    <text evidence="5">Carbohydrate degradation; 2-deoxy-D-ribose 1-phosphate degradation; D-glyceraldehyde 3-phosphate and acetaldehyde from 2-deoxy-alpha-D-ribose 1-phosphate: step 1/2.</text>
</comment>
<feature type="domain" description="Metalloenzyme" evidence="7">
    <location>
        <begin position="2"/>
        <end position="374"/>
    </location>
</feature>
<keyword evidence="4 5" id="KW-0413">Isomerase</keyword>
<comment type="similarity">
    <text evidence="1 5">Belongs to the phosphopentomutase family.</text>
</comment>
<feature type="binding site" evidence="5">
    <location>
        <position position="336"/>
    </location>
    <ligand>
        <name>Mn(2+)</name>
        <dbReference type="ChEBI" id="CHEBI:29035"/>
        <label>2</label>
    </ligand>
</feature>
<dbReference type="PANTHER" id="PTHR21110">
    <property type="entry name" value="PHOSPHOPENTOMUTASE"/>
    <property type="match status" value="1"/>
</dbReference>
<feature type="binding site" evidence="5">
    <location>
        <position position="287"/>
    </location>
    <ligand>
        <name>Mn(2+)</name>
        <dbReference type="ChEBI" id="CHEBI:29035"/>
        <label>2</label>
    </ligand>
</feature>
<feature type="binding site" evidence="5">
    <location>
        <position position="323"/>
    </location>
    <ligand>
        <name>Mn(2+)</name>
        <dbReference type="ChEBI" id="CHEBI:29035"/>
        <label>1</label>
    </ligand>
</feature>
<feature type="binding site" evidence="5">
    <location>
        <position position="10"/>
    </location>
    <ligand>
        <name>Mn(2+)</name>
        <dbReference type="ChEBI" id="CHEBI:29035"/>
        <label>1</label>
    </ligand>
</feature>
<dbReference type="InterPro" id="IPR010045">
    <property type="entry name" value="DeoB"/>
</dbReference>
<dbReference type="EC" id="5.4.2.7" evidence="5 6"/>
<dbReference type="CDD" id="cd16009">
    <property type="entry name" value="PPM"/>
    <property type="match status" value="1"/>
</dbReference>
<keyword evidence="3 5" id="KW-0464">Manganese</keyword>
<accession>A0ABV1G886</accession>
<protein>
    <recommendedName>
        <fullName evidence="5 6">Phosphopentomutase</fullName>
        <ecNumber evidence="5 6">5.4.2.7</ecNumber>
    </recommendedName>
    <alternativeName>
        <fullName evidence="5">Phosphodeoxyribomutase</fullName>
    </alternativeName>
</protein>
<proteinExistence type="inferred from homology"/>
<keyword evidence="5" id="KW-0963">Cytoplasm</keyword>
<dbReference type="InterPro" id="IPR024052">
    <property type="entry name" value="Phosphopentomutase_DeoB_cap_sf"/>
</dbReference>
<feature type="binding site" evidence="5">
    <location>
        <position position="324"/>
    </location>
    <ligand>
        <name>Mn(2+)</name>
        <dbReference type="ChEBI" id="CHEBI:29035"/>
        <label>1</label>
    </ligand>
</feature>
<sequence length="388" mass="42229">MKRIFLIVLDSCGAGEMPDAAKFGDFGVNTLKSCSTSSKLHIPTMVHCGLGNIEGLSFLGTDPAQTGACARMAEASMGKDTTIGHWEIAGVVSPNPLPTYPNGFPEEVLKPFREATGRGVLANAPWSGTEVIAKYGAEHMRTGDLIVYTSADSVFQIAAHEDIVPLEQLYEYCRIARKILVGKHGVGRVIARPFIGNEKDGFTRTSNRHDFSLEPPAETMLDAIKAAGQDVLAVGKIHDIFAGRGLTDYVYTKGNTDGLAKTMDYFKRDFQGLCFVNLVDFDMLYGHRRNIDGYAAALTEFDGWLAELLPQLGDEDLVMITADHGCDPAYTRTTDHTREYVPLLMAGKHLRPVNLGTRKSFADIAATVTELLGVPYQTPGTSFATEIL</sequence>
<evidence type="ECO:0000259" key="7">
    <source>
        <dbReference type="Pfam" id="PF01676"/>
    </source>
</evidence>
<dbReference type="PIRSF" id="PIRSF001491">
    <property type="entry name" value="Ppentomutase"/>
    <property type="match status" value="1"/>
</dbReference>
<dbReference type="HAMAP" id="MF_00740">
    <property type="entry name" value="Phosphopentomut"/>
    <property type="match status" value="1"/>
</dbReference>
<dbReference type="Gene3D" id="3.40.720.10">
    <property type="entry name" value="Alkaline Phosphatase, subunit A"/>
    <property type="match status" value="1"/>
</dbReference>
<comment type="subcellular location">
    <subcellularLocation>
        <location evidence="5">Cytoplasm</location>
    </subcellularLocation>
</comment>
<dbReference type="Pfam" id="PF01676">
    <property type="entry name" value="Metalloenzyme"/>
    <property type="match status" value="1"/>
</dbReference>
<dbReference type="EMBL" id="JBBMFF010000241">
    <property type="protein sequence ID" value="MEQ2511628.1"/>
    <property type="molecule type" value="Genomic_DNA"/>
</dbReference>
<comment type="catalytic activity">
    <reaction evidence="5">
        <text>2-deoxy-alpha-D-ribose 1-phosphate = 2-deoxy-D-ribose 5-phosphate</text>
        <dbReference type="Rhea" id="RHEA:27658"/>
        <dbReference type="ChEBI" id="CHEBI:57259"/>
        <dbReference type="ChEBI" id="CHEBI:62877"/>
        <dbReference type="EC" id="5.4.2.7"/>
    </reaction>
</comment>
<evidence type="ECO:0000256" key="4">
    <source>
        <dbReference type="ARBA" id="ARBA00023235"/>
    </source>
</evidence>
<comment type="catalytic activity">
    <reaction evidence="5">
        <text>alpha-D-ribose 1-phosphate = D-ribose 5-phosphate</text>
        <dbReference type="Rhea" id="RHEA:18793"/>
        <dbReference type="ChEBI" id="CHEBI:57720"/>
        <dbReference type="ChEBI" id="CHEBI:78346"/>
        <dbReference type="EC" id="5.4.2.7"/>
    </reaction>
</comment>
<evidence type="ECO:0000256" key="2">
    <source>
        <dbReference type="ARBA" id="ARBA00022723"/>
    </source>
</evidence>
<evidence type="ECO:0000256" key="6">
    <source>
        <dbReference type="NCBIfam" id="TIGR01696"/>
    </source>
</evidence>
<comment type="function">
    <text evidence="5">Isomerase that catalyzes the conversion of deoxy-ribose 1-phosphate (dRib-1-P) and ribose 1-phosphate (Rib-1-P) to deoxy-ribose 5-phosphate (dRib-5-P) and ribose 5-phosphate (Rib-5-P), respectively.</text>
</comment>
<comment type="caution">
    <text evidence="8">The sequence shown here is derived from an EMBL/GenBank/DDBJ whole genome shotgun (WGS) entry which is preliminary data.</text>
</comment>
<gene>
    <name evidence="5" type="primary">deoB</name>
    <name evidence="8" type="ORF">WMO66_10295</name>
</gene>
<name>A0ABV1G886_9FIRM</name>
<dbReference type="SUPFAM" id="SSF143856">
    <property type="entry name" value="DeoB insert domain-like"/>
    <property type="match status" value="1"/>
</dbReference>
<comment type="cofactor">
    <cofactor evidence="5">
        <name>Mn(2+)</name>
        <dbReference type="ChEBI" id="CHEBI:29035"/>
    </cofactor>
    <text evidence="5">Binds 2 manganese ions.</text>
</comment>
<keyword evidence="9" id="KW-1185">Reference proteome</keyword>
<dbReference type="GO" id="GO:0008973">
    <property type="term" value="F:phosphopentomutase activity"/>
    <property type="evidence" value="ECO:0007669"/>
    <property type="project" value="UniProtKB-EC"/>
</dbReference>
<evidence type="ECO:0000313" key="9">
    <source>
        <dbReference type="Proteomes" id="UP001491552"/>
    </source>
</evidence>
<keyword evidence="2 5" id="KW-0479">Metal-binding</keyword>
<evidence type="ECO:0000256" key="1">
    <source>
        <dbReference type="ARBA" id="ARBA00010373"/>
    </source>
</evidence>
<dbReference type="PANTHER" id="PTHR21110:SF0">
    <property type="entry name" value="PHOSPHOPENTOMUTASE"/>
    <property type="match status" value="1"/>
</dbReference>
<evidence type="ECO:0000256" key="5">
    <source>
        <dbReference type="HAMAP-Rule" id="MF_00740"/>
    </source>
</evidence>
<dbReference type="RefSeq" id="WP_349136364.1">
    <property type="nucleotide sequence ID" value="NZ_JBBMFF010000241.1"/>
</dbReference>
<dbReference type="NCBIfam" id="NF003766">
    <property type="entry name" value="PRK05362.1"/>
    <property type="match status" value="1"/>
</dbReference>
<dbReference type="InterPro" id="IPR017850">
    <property type="entry name" value="Alkaline_phosphatase_core_sf"/>
</dbReference>
<dbReference type="Gene3D" id="3.30.70.1250">
    <property type="entry name" value="Phosphopentomutase"/>
    <property type="match status" value="1"/>
</dbReference>